<protein>
    <submittedName>
        <fullName evidence="1">Uncharacterized protein</fullName>
    </submittedName>
</protein>
<organism evidence="1 2">
    <name type="scientific">Acetobacter peroxydans</name>
    <dbReference type="NCBI Taxonomy" id="104098"/>
    <lineage>
        <taxon>Bacteria</taxon>
        <taxon>Pseudomonadati</taxon>
        <taxon>Pseudomonadota</taxon>
        <taxon>Alphaproteobacteria</taxon>
        <taxon>Acetobacterales</taxon>
        <taxon>Acetobacteraceae</taxon>
        <taxon>Acetobacter</taxon>
    </lineage>
</organism>
<name>A0A4Y3TTK9_9PROT</name>
<comment type="caution">
    <text evidence="1">The sequence shown here is derived from an EMBL/GenBank/DDBJ whole genome shotgun (WGS) entry which is preliminary data.</text>
</comment>
<accession>A0A4Y3TTK9</accession>
<dbReference type="Proteomes" id="UP000317730">
    <property type="component" value="Unassembled WGS sequence"/>
</dbReference>
<evidence type="ECO:0000313" key="2">
    <source>
        <dbReference type="Proteomes" id="UP000317730"/>
    </source>
</evidence>
<reference evidence="1 2" key="1">
    <citation type="submission" date="2019-06" db="EMBL/GenBank/DDBJ databases">
        <title>Whole genome shotgun sequence of Acetobacter peroxydans NBRC 13755.</title>
        <authorList>
            <person name="Hosoyama A."/>
            <person name="Uohara A."/>
            <person name="Ohji S."/>
            <person name="Ichikawa N."/>
        </authorList>
    </citation>
    <scope>NUCLEOTIDE SEQUENCE [LARGE SCALE GENOMIC DNA]</scope>
    <source>
        <strain evidence="1 2">NBRC 13755</strain>
    </source>
</reference>
<proteinExistence type="predicted"/>
<evidence type="ECO:0000313" key="1">
    <source>
        <dbReference type="EMBL" id="GEB85083.1"/>
    </source>
</evidence>
<dbReference type="EMBL" id="BJMV01000003">
    <property type="protein sequence ID" value="GEB85083.1"/>
    <property type="molecule type" value="Genomic_DNA"/>
</dbReference>
<keyword evidence="2" id="KW-1185">Reference proteome</keyword>
<dbReference type="InterPro" id="IPR046494">
    <property type="entry name" value="DUF6587"/>
</dbReference>
<gene>
    <name evidence="1" type="ORF">APE01nite_08800</name>
</gene>
<dbReference type="AlphaFoldDB" id="A0A4Y3TTK9"/>
<sequence>MIQIFVVSLVVVVCIVYWLQRLAPATVMPLWQGLARTLPAGTLQRRAEKLATRQKPTGCGGCSGCDKNGGCH</sequence>
<dbReference type="OrthoDB" id="7226216at2"/>
<dbReference type="RefSeq" id="WP_141375005.1">
    <property type="nucleotide sequence ID" value="NZ_BJMV01000003.1"/>
</dbReference>
<dbReference type="Pfam" id="PF20228">
    <property type="entry name" value="DUF6587"/>
    <property type="match status" value="1"/>
</dbReference>